<dbReference type="GO" id="GO:0002128">
    <property type="term" value="P:tRNA nucleoside ribose methylation"/>
    <property type="evidence" value="ECO:0007669"/>
    <property type="project" value="TreeGrafter"/>
</dbReference>
<dbReference type="GO" id="GO:0005829">
    <property type="term" value="C:cytosol"/>
    <property type="evidence" value="ECO:0007669"/>
    <property type="project" value="TreeGrafter"/>
</dbReference>
<dbReference type="GO" id="GO:0003723">
    <property type="term" value="F:RNA binding"/>
    <property type="evidence" value="ECO:0007669"/>
    <property type="project" value="InterPro"/>
</dbReference>
<comment type="catalytic activity">
    <reaction evidence="5">
        <text>cytidine(32) in tRNA + S-adenosyl-L-methionine = 2'-O-methylcytidine(32) in tRNA + S-adenosyl-L-homocysteine + H(+)</text>
        <dbReference type="Rhea" id="RHEA:42932"/>
        <dbReference type="Rhea" id="RHEA-COMP:10288"/>
        <dbReference type="Rhea" id="RHEA-COMP:10289"/>
        <dbReference type="ChEBI" id="CHEBI:15378"/>
        <dbReference type="ChEBI" id="CHEBI:57856"/>
        <dbReference type="ChEBI" id="CHEBI:59789"/>
        <dbReference type="ChEBI" id="CHEBI:74495"/>
        <dbReference type="ChEBI" id="CHEBI:82748"/>
        <dbReference type="EC" id="2.1.1.200"/>
    </reaction>
</comment>
<dbReference type="SUPFAM" id="SSF75217">
    <property type="entry name" value="alpha/beta knot"/>
    <property type="match status" value="1"/>
</dbReference>
<proteinExistence type="inferred from homology"/>
<dbReference type="FunFam" id="3.40.1280.10:FF:000006">
    <property type="entry name" value="Uncharacterized tRNA/rRNA methyltransferase HI_0380"/>
    <property type="match status" value="1"/>
</dbReference>
<dbReference type="CDD" id="cd18093">
    <property type="entry name" value="SpoU-like_TrmJ"/>
    <property type="match status" value="1"/>
</dbReference>
<dbReference type="PANTHER" id="PTHR42786:SF2">
    <property type="entry name" value="TRNA (CYTIDINE_URIDINE-2'-O-)-METHYLTRANSFERASE TRMJ"/>
    <property type="match status" value="1"/>
</dbReference>
<gene>
    <name evidence="5" type="primary">trmJ</name>
    <name evidence="7" type="ORF">NYR02_17605</name>
</gene>
<evidence type="ECO:0000313" key="7">
    <source>
        <dbReference type="EMBL" id="MCT7360841.1"/>
    </source>
</evidence>
<dbReference type="InterPro" id="IPR029026">
    <property type="entry name" value="tRNA_m1G_MTases_N"/>
</dbReference>
<evidence type="ECO:0000256" key="3">
    <source>
        <dbReference type="ARBA" id="ARBA00022679"/>
    </source>
</evidence>
<comment type="catalytic activity">
    <reaction evidence="5">
        <text>uridine(32) in tRNA + S-adenosyl-L-methionine = 2'-O-methyluridine(32) in tRNA + S-adenosyl-L-homocysteine + H(+)</text>
        <dbReference type="Rhea" id="RHEA:42936"/>
        <dbReference type="Rhea" id="RHEA-COMP:10107"/>
        <dbReference type="Rhea" id="RHEA-COMP:10290"/>
        <dbReference type="ChEBI" id="CHEBI:15378"/>
        <dbReference type="ChEBI" id="CHEBI:57856"/>
        <dbReference type="ChEBI" id="CHEBI:59789"/>
        <dbReference type="ChEBI" id="CHEBI:65315"/>
        <dbReference type="ChEBI" id="CHEBI:74478"/>
        <dbReference type="EC" id="2.1.1.200"/>
    </reaction>
</comment>
<sequence length="261" mass="28655">MLDKIRIVMVNTTHSGNIGAAARAMKNMGLSRLVLVDPIASIDEDAIQRSSRAEDILHNAVIVPTLEEAIADCGLVIGTSARSRHIPWPLMSPRQSAAKAAEMIPAGNEVALVFGRESRGLTNEELHLCTAHVHIPTEENFSSLNVAQAIQVLCYEMRLALVTDDFRAQAEQEDEAGAWGVPWDYPLATQGELDGLFRHMETVLIDIGFLDPDTPKQLMSRMRRLYQRAAPDKTEVNILRGILAAVQRQGADGHKTQGDSE</sequence>
<keyword evidence="3" id="KW-0808">Transferase</keyword>
<comment type="caution">
    <text evidence="7">The sequence shown here is derived from an EMBL/GenBank/DDBJ whole genome shotgun (WGS) entry which is preliminary data.</text>
</comment>
<dbReference type="Pfam" id="PF00588">
    <property type="entry name" value="SpoU_methylase"/>
    <property type="match status" value="1"/>
</dbReference>
<dbReference type="InterPro" id="IPR029028">
    <property type="entry name" value="Alpha/beta_knot_MTases"/>
</dbReference>
<evidence type="ECO:0000256" key="4">
    <source>
        <dbReference type="ARBA" id="ARBA00022691"/>
    </source>
</evidence>
<dbReference type="Gene3D" id="3.40.1280.10">
    <property type="match status" value="1"/>
</dbReference>
<dbReference type="Proteomes" id="UP001147830">
    <property type="component" value="Unassembled WGS sequence"/>
</dbReference>
<dbReference type="Gene3D" id="1.10.8.590">
    <property type="match status" value="1"/>
</dbReference>
<reference evidence="7" key="1">
    <citation type="journal article" date="2022" name="Front. Microbiol.">
        <title>Genome-based taxonomic rearrangement of Oceanobacter-related bacteria including the description of Thalassolituus hydrocarbonoclasticus sp. nov. and Thalassolituus pacificus sp. nov. and emended description of the genus Thalassolituus.</title>
        <authorList>
            <person name="Dong C."/>
            <person name="Wei L."/>
            <person name="Wang J."/>
            <person name="Lai Q."/>
            <person name="Huang Z."/>
            <person name="Shao Z."/>
        </authorList>
    </citation>
    <scope>NUCLEOTIDE SEQUENCE</scope>
    <source>
        <strain evidence="7">59MF3M-4</strain>
    </source>
</reference>
<name>A0A9X3AJY3_9GAMM</name>
<dbReference type="InterPro" id="IPR001537">
    <property type="entry name" value="SpoU_MeTrfase"/>
</dbReference>
<evidence type="ECO:0000313" key="8">
    <source>
        <dbReference type="Proteomes" id="UP001147830"/>
    </source>
</evidence>
<dbReference type="PANTHER" id="PTHR42786">
    <property type="entry name" value="TRNA/RRNA METHYLTRANSFERASE"/>
    <property type="match status" value="1"/>
</dbReference>
<keyword evidence="2 5" id="KW-0489">Methyltransferase</keyword>
<comment type="subcellular location">
    <subcellularLocation>
        <location evidence="5">Cytoplasm</location>
    </subcellularLocation>
</comment>
<comment type="subunit">
    <text evidence="5">Homodimer.</text>
</comment>
<dbReference type="EMBL" id="JAOANI010000028">
    <property type="protein sequence ID" value="MCT7360841.1"/>
    <property type="molecule type" value="Genomic_DNA"/>
</dbReference>
<dbReference type="InterPro" id="IPR004384">
    <property type="entry name" value="RNA_MeTrfase_TrmJ/LasT"/>
</dbReference>
<evidence type="ECO:0000256" key="2">
    <source>
        <dbReference type="ARBA" id="ARBA00022603"/>
    </source>
</evidence>
<dbReference type="EC" id="2.1.1.200" evidence="5"/>
<keyword evidence="5" id="KW-0963">Cytoplasm</keyword>
<dbReference type="RefSeq" id="WP_260977662.1">
    <property type="nucleotide sequence ID" value="NZ_JAOANI010000028.1"/>
</dbReference>
<dbReference type="AlphaFoldDB" id="A0A9X3AJY3"/>
<keyword evidence="5" id="KW-0819">tRNA processing</keyword>
<accession>A0A9X3AJY3</accession>
<dbReference type="GO" id="GO:0160206">
    <property type="term" value="F:tRNA (cytidine(32)/uridine(32)-2'-O)-methyltransferase activity"/>
    <property type="evidence" value="ECO:0007669"/>
    <property type="project" value="UniProtKB-EC"/>
</dbReference>
<organism evidence="7 8">
    <name type="scientific">Thalassolituus pacificus</name>
    <dbReference type="NCBI Taxonomy" id="2975440"/>
    <lineage>
        <taxon>Bacteria</taxon>
        <taxon>Pseudomonadati</taxon>
        <taxon>Pseudomonadota</taxon>
        <taxon>Gammaproteobacteria</taxon>
        <taxon>Oceanospirillales</taxon>
        <taxon>Oceanospirillaceae</taxon>
        <taxon>Thalassolituus</taxon>
    </lineage>
</organism>
<dbReference type="NCBIfam" id="TIGR00050">
    <property type="entry name" value="rRNA_methyl_1"/>
    <property type="match status" value="1"/>
</dbReference>
<evidence type="ECO:0000256" key="5">
    <source>
        <dbReference type="RuleBase" id="RU362024"/>
    </source>
</evidence>
<evidence type="ECO:0000259" key="6">
    <source>
        <dbReference type="Pfam" id="PF00588"/>
    </source>
</evidence>
<evidence type="ECO:0000256" key="1">
    <source>
        <dbReference type="ARBA" id="ARBA00007228"/>
    </source>
</evidence>
<comment type="similarity">
    <text evidence="1">Belongs to the class IV-like SAM-binding methyltransferase superfamily. RNA methyltransferase TrmH family.</text>
</comment>
<reference evidence="7" key="2">
    <citation type="submission" date="2022-08" db="EMBL/GenBank/DDBJ databases">
        <authorList>
            <person name="Dong C."/>
        </authorList>
    </citation>
    <scope>NUCLEOTIDE SEQUENCE</scope>
    <source>
        <strain evidence="7">59MF3M-4</strain>
    </source>
</reference>
<dbReference type="PIRSF" id="PIRSF004808">
    <property type="entry name" value="LasT"/>
    <property type="match status" value="1"/>
</dbReference>
<comment type="function">
    <text evidence="5">Catalyzes the formation of 2'O-methylated cytidine (Cm32) or 2'O-methylated uridine (Um32) at position 32 in tRNA.</text>
</comment>
<keyword evidence="8" id="KW-1185">Reference proteome</keyword>
<protein>
    <recommendedName>
        <fullName evidence="5">tRNA (cytidine/uridine-2'-O-)-methyltransferase TrmJ</fullName>
        <ecNumber evidence="5">2.1.1.200</ecNumber>
    </recommendedName>
    <alternativeName>
        <fullName evidence="5">tRNA (cytidine(32)/uridine(32)-2'-O)-methyltransferase</fullName>
    </alternativeName>
    <alternativeName>
        <fullName evidence="5">tRNA Cm32/Um32 methyltransferase</fullName>
    </alternativeName>
</protein>
<keyword evidence="4 5" id="KW-0949">S-adenosyl-L-methionine</keyword>
<feature type="domain" description="tRNA/rRNA methyltransferase SpoU type" evidence="6">
    <location>
        <begin position="5"/>
        <end position="155"/>
    </location>
</feature>